<proteinExistence type="predicted"/>
<dbReference type="EMBL" id="CM042020">
    <property type="protein sequence ID" value="KAI3820431.1"/>
    <property type="molecule type" value="Genomic_DNA"/>
</dbReference>
<protein>
    <submittedName>
        <fullName evidence="1">Uncharacterized protein</fullName>
    </submittedName>
</protein>
<dbReference type="Proteomes" id="UP001056120">
    <property type="component" value="Linkage Group LG03"/>
</dbReference>
<sequence length="93" mass="10710">MRSEIDHPAEVRAECCQELPGMAMANSKGPSTITSMMYNMITEELLMFFTTAATEAAYFHNWTCNRVTCRDWFQVSLKEDLTVLRCHEFSSDM</sequence>
<comment type="caution">
    <text evidence="1">The sequence shown here is derived from an EMBL/GenBank/DDBJ whole genome shotgun (WGS) entry which is preliminary data.</text>
</comment>
<keyword evidence="2" id="KW-1185">Reference proteome</keyword>
<name>A0ACB9JJU1_9ASTR</name>
<reference evidence="2" key="1">
    <citation type="journal article" date="2022" name="Mol. Ecol. Resour.">
        <title>The genomes of chicory, endive, great burdock and yacon provide insights into Asteraceae palaeo-polyploidization history and plant inulin production.</title>
        <authorList>
            <person name="Fan W."/>
            <person name="Wang S."/>
            <person name="Wang H."/>
            <person name="Wang A."/>
            <person name="Jiang F."/>
            <person name="Liu H."/>
            <person name="Zhao H."/>
            <person name="Xu D."/>
            <person name="Zhang Y."/>
        </authorList>
    </citation>
    <scope>NUCLEOTIDE SEQUENCE [LARGE SCALE GENOMIC DNA]</scope>
    <source>
        <strain evidence="2">cv. Yunnan</strain>
    </source>
</reference>
<gene>
    <name evidence="1" type="ORF">L1987_07978</name>
</gene>
<reference evidence="1 2" key="2">
    <citation type="journal article" date="2022" name="Mol. Ecol. Resour.">
        <title>The genomes of chicory, endive, great burdock and yacon provide insights into Asteraceae paleo-polyploidization history and plant inulin production.</title>
        <authorList>
            <person name="Fan W."/>
            <person name="Wang S."/>
            <person name="Wang H."/>
            <person name="Wang A."/>
            <person name="Jiang F."/>
            <person name="Liu H."/>
            <person name="Zhao H."/>
            <person name="Xu D."/>
            <person name="Zhang Y."/>
        </authorList>
    </citation>
    <scope>NUCLEOTIDE SEQUENCE [LARGE SCALE GENOMIC DNA]</scope>
    <source>
        <strain evidence="2">cv. Yunnan</strain>
        <tissue evidence="1">Leaves</tissue>
    </source>
</reference>
<organism evidence="1 2">
    <name type="scientific">Smallanthus sonchifolius</name>
    <dbReference type="NCBI Taxonomy" id="185202"/>
    <lineage>
        <taxon>Eukaryota</taxon>
        <taxon>Viridiplantae</taxon>
        <taxon>Streptophyta</taxon>
        <taxon>Embryophyta</taxon>
        <taxon>Tracheophyta</taxon>
        <taxon>Spermatophyta</taxon>
        <taxon>Magnoliopsida</taxon>
        <taxon>eudicotyledons</taxon>
        <taxon>Gunneridae</taxon>
        <taxon>Pentapetalae</taxon>
        <taxon>asterids</taxon>
        <taxon>campanulids</taxon>
        <taxon>Asterales</taxon>
        <taxon>Asteraceae</taxon>
        <taxon>Asteroideae</taxon>
        <taxon>Heliantheae alliance</taxon>
        <taxon>Millerieae</taxon>
        <taxon>Smallanthus</taxon>
    </lineage>
</organism>
<evidence type="ECO:0000313" key="1">
    <source>
        <dbReference type="EMBL" id="KAI3820431.1"/>
    </source>
</evidence>
<evidence type="ECO:0000313" key="2">
    <source>
        <dbReference type="Proteomes" id="UP001056120"/>
    </source>
</evidence>
<accession>A0ACB9JJU1</accession>